<accession>A0AAW5E7Q0</accession>
<feature type="region of interest" description="Disordered" evidence="1">
    <location>
        <begin position="43"/>
        <end position="64"/>
    </location>
</feature>
<comment type="caution">
    <text evidence="2">The sequence shown here is derived from an EMBL/GenBank/DDBJ whole genome shotgun (WGS) entry which is preliminary data.</text>
</comment>
<dbReference type="AlphaFoldDB" id="A0AAW5E7Q0"/>
<dbReference type="EMBL" id="JAKTTI010000010">
    <property type="protein sequence ID" value="MCH1625421.1"/>
    <property type="molecule type" value="Genomic_DNA"/>
</dbReference>
<evidence type="ECO:0000256" key="1">
    <source>
        <dbReference type="SAM" id="MobiDB-lite"/>
    </source>
</evidence>
<reference evidence="2" key="1">
    <citation type="submission" date="2022-02" db="EMBL/GenBank/DDBJ databases">
        <title>Fredinandcohnia quinoae sp. nov. isolated from Chenopodium quinoa seeds.</title>
        <authorList>
            <person name="Saati-Santamaria Z."/>
            <person name="Flores-Felix J.D."/>
            <person name="Igual J.M."/>
            <person name="Velazquez E."/>
            <person name="Garcia-Fraile P."/>
            <person name="Martinez-Molina E."/>
        </authorList>
    </citation>
    <scope>NUCLEOTIDE SEQUENCE</scope>
    <source>
        <strain evidence="2">SECRCQ15</strain>
    </source>
</reference>
<proteinExistence type="predicted"/>
<dbReference type="Proteomes" id="UP001431131">
    <property type="component" value="Unassembled WGS sequence"/>
</dbReference>
<dbReference type="RefSeq" id="WP_240254850.1">
    <property type="nucleotide sequence ID" value="NZ_JAKTTI010000010.1"/>
</dbReference>
<protein>
    <submittedName>
        <fullName evidence="2">Polyribonucleotide nucleotidyltransferase</fullName>
    </submittedName>
</protein>
<gene>
    <name evidence="2" type="ORF">MJG50_08790</name>
</gene>
<keyword evidence="3" id="KW-1185">Reference proteome</keyword>
<sequence>MNISSIMSNNVLELQRTLSMNLLKSQMATQAAQAVVMLEDFNSSAKAGTSAPHPTLGKSVDISG</sequence>
<evidence type="ECO:0000313" key="2">
    <source>
        <dbReference type="EMBL" id="MCH1625421.1"/>
    </source>
</evidence>
<organism evidence="2 3">
    <name type="scientific">Fredinandcohnia quinoae</name>
    <dbReference type="NCBI Taxonomy" id="2918902"/>
    <lineage>
        <taxon>Bacteria</taxon>
        <taxon>Bacillati</taxon>
        <taxon>Bacillota</taxon>
        <taxon>Bacilli</taxon>
        <taxon>Bacillales</taxon>
        <taxon>Bacillaceae</taxon>
        <taxon>Fredinandcohnia</taxon>
    </lineage>
</organism>
<name>A0AAW5E7Q0_9BACI</name>
<evidence type="ECO:0000313" key="3">
    <source>
        <dbReference type="Proteomes" id="UP001431131"/>
    </source>
</evidence>